<keyword evidence="4" id="KW-1185">Reference proteome</keyword>
<dbReference type="Proteomes" id="UP000294003">
    <property type="component" value="Unassembled WGS sequence"/>
</dbReference>
<name>A0ABY0H6A1_9PEZI</name>
<dbReference type="EMBL" id="QJNS01000208">
    <property type="protein sequence ID" value="RYO82722.1"/>
    <property type="molecule type" value="Genomic_DNA"/>
</dbReference>
<sequence length="391" mass="42564">MYIAKSLIFTCLASSAAAAPLLSATSASYWTATAEKPFNQRLFKRAEGTFAVLRFNQLPGKFSAEGRIDPIVSPGTNSSHSHGIMGGNAFDLTIDGDQLLSSSCTNSKVTNDKSNYWVPQIWFHSPETGKFKQVPLYYMNVYYFFDPTNDEIMPFPPGLKIVSGDAMKRTPPSSGTGALQLDPSKGEIQAIQWTCPASGDPDRYPVGSDGSTAGIADPVNKGAGAGFPSINCDGLYSPLRQDIHMPSCYNPEVGLDDYMNNMAFPTTGQDGMQDCPPGWVHVPHMFYEVYYDTQQFADQWTPNGRDQPFVLANGDRTGFSSHADFVAGWDEEALKTIIDTCNAEHAGMENCPILPGGVNTDTCGIESAYPNPTDEWLDQLPGDNPLHGWGY</sequence>
<evidence type="ECO:0000313" key="4">
    <source>
        <dbReference type="Proteomes" id="UP000294003"/>
    </source>
</evidence>
<accession>A0ABY0H6A1</accession>
<reference evidence="3 4" key="1">
    <citation type="submission" date="2018-06" db="EMBL/GenBank/DDBJ databases">
        <title>Complete Genomes of Monosporascus.</title>
        <authorList>
            <person name="Robinson A.J."/>
            <person name="Natvig D.O."/>
        </authorList>
    </citation>
    <scope>NUCLEOTIDE SEQUENCE [LARGE SCALE GENOMIC DNA]</scope>
    <source>
        <strain evidence="3 4">CBS 609.92</strain>
    </source>
</reference>
<dbReference type="InterPro" id="IPR018535">
    <property type="entry name" value="DUF1996"/>
</dbReference>
<protein>
    <recommendedName>
        <fullName evidence="2">DUF1996 domain-containing protein</fullName>
    </recommendedName>
</protein>
<evidence type="ECO:0000259" key="2">
    <source>
        <dbReference type="Pfam" id="PF09362"/>
    </source>
</evidence>
<dbReference type="PANTHER" id="PTHR43662">
    <property type="match status" value="1"/>
</dbReference>
<feature type="domain" description="DUF1996" evidence="2">
    <location>
        <begin position="69"/>
        <end position="329"/>
    </location>
</feature>
<dbReference type="Pfam" id="PF09362">
    <property type="entry name" value="DUF1996"/>
    <property type="match status" value="1"/>
</dbReference>
<dbReference type="PANTHER" id="PTHR43662:SF11">
    <property type="entry name" value="WSC DOMAIN-CONTAINING PROTEIN"/>
    <property type="match status" value="1"/>
</dbReference>
<feature type="chain" id="PRO_5046406184" description="DUF1996 domain-containing protein" evidence="1">
    <location>
        <begin position="19"/>
        <end position="391"/>
    </location>
</feature>
<evidence type="ECO:0000256" key="1">
    <source>
        <dbReference type="SAM" id="SignalP"/>
    </source>
</evidence>
<evidence type="ECO:0000313" key="3">
    <source>
        <dbReference type="EMBL" id="RYO82722.1"/>
    </source>
</evidence>
<organism evidence="3 4">
    <name type="scientific">Monosporascus cannonballus</name>
    <dbReference type="NCBI Taxonomy" id="155416"/>
    <lineage>
        <taxon>Eukaryota</taxon>
        <taxon>Fungi</taxon>
        <taxon>Dikarya</taxon>
        <taxon>Ascomycota</taxon>
        <taxon>Pezizomycotina</taxon>
        <taxon>Sordariomycetes</taxon>
        <taxon>Xylariomycetidae</taxon>
        <taxon>Xylariales</taxon>
        <taxon>Xylariales incertae sedis</taxon>
        <taxon>Monosporascus</taxon>
    </lineage>
</organism>
<proteinExistence type="predicted"/>
<comment type="caution">
    <text evidence="3">The sequence shown here is derived from an EMBL/GenBank/DDBJ whole genome shotgun (WGS) entry which is preliminary data.</text>
</comment>
<keyword evidence="1" id="KW-0732">Signal</keyword>
<gene>
    <name evidence="3" type="ORF">DL762_006462</name>
</gene>
<feature type="signal peptide" evidence="1">
    <location>
        <begin position="1"/>
        <end position="18"/>
    </location>
</feature>